<evidence type="ECO:0000313" key="3">
    <source>
        <dbReference type="Proteomes" id="UP000691718"/>
    </source>
</evidence>
<keyword evidence="3" id="KW-1185">Reference proteome</keyword>
<accession>A0A8S3W9D6</accession>
<dbReference type="InterPro" id="IPR000182">
    <property type="entry name" value="GNAT_dom"/>
</dbReference>
<reference evidence="2" key="1">
    <citation type="submission" date="2021-04" db="EMBL/GenBank/DDBJ databases">
        <authorList>
            <person name="Tunstrom K."/>
        </authorList>
    </citation>
    <scope>NUCLEOTIDE SEQUENCE</scope>
</reference>
<dbReference type="Pfam" id="PF00583">
    <property type="entry name" value="Acetyltransf_1"/>
    <property type="match status" value="1"/>
</dbReference>
<protein>
    <submittedName>
        <fullName evidence="2">(apollo) hypothetical protein</fullName>
    </submittedName>
</protein>
<dbReference type="EMBL" id="CAJQZP010000220">
    <property type="protein sequence ID" value="CAG4948452.1"/>
    <property type="molecule type" value="Genomic_DNA"/>
</dbReference>
<dbReference type="OrthoDB" id="6896205at2759"/>
<dbReference type="PROSITE" id="PS51186">
    <property type="entry name" value="GNAT"/>
    <property type="match status" value="1"/>
</dbReference>
<dbReference type="CDD" id="cd04301">
    <property type="entry name" value="NAT_SF"/>
    <property type="match status" value="1"/>
</dbReference>
<dbReference type="AlphaFoldDB" id="A0A8S3W9D6"/>
<dbReference type="PANTHER" id="PTHR20905">
    <property type="entry name" value="N-ACETYLTRANSFERASE-RELATED"/>
    <property type="match status" value="1"/>
</dbReference>
<dbReference type="GO" id="GO:0008080">
    <property type="term" value="F:N-acetyltransferase activity"/>
    <property type="evidence" value="ECO:0007669"/>
    <property type="project" value="TreeGrafter"/>
</dbReference>
<proteinExistence type="predicted"/>
<dbReference type="Proteomes" id="UP000691718">
    <property type="component" value="Unassembled WGS sequence"/>
</dbReference>
<organism evidence="2 3">
    <name type="scientific">Parnassius apollo</name>
    <name type="common">Apollo butterfly</name>
    <name type="synonym">Papilio apollo</name>
    <dbReference type="NCBI Taxonomy" id="110799"/>
    <lineage>
        <taxon>Eukaryota</taxon>
        <taxon>Metazoa</taxon>
        <taxon>Ecdysozoa</taxon>
        <taxon>Arthropoda</taxon>
        <taxon>Hexapoda</taxon>
        <taxon>Insecta</taxon>
        <taxon>Pterygota</taxon>
        <taxon>Neoptera</taxon>
        <taxon>Endopterygota</taxon>
        <taxon>Lepidoptera</taxon>
        <taxon>Glossata</taxon>
        <taxon>Ditrysia</taxon>
        <taxon>Papilionoidea</taxon>
        <taxon>Papilionidae</taxon>
        <taxon>Parnassiinae</taxon>
        <taxon>Parnassini</taxon>
        <taxon>Parnassius</taxon>
        <taxon>Parnassius</taxon>
    </lineage>
</organism>
<comment type="caution">
    <text evidence="2">The sequence shown here is derived from an EMBL/GenBank/DDBJ whole genome shotgun (WGS) entry which is preliminary data.</text>
</comment>
<sequence>MYLEALMPWSRPANIPVGRVWRRFKGRDRDGQPGKMYQIRDMEPSDRKRCLDMMEKTFLKDEPLSEVLDIQSDLESVATIRSNWENYVDQGLSIACYTEEDGAPNELAGFNILIVRTADDEDEDIENVSGEIWKKLLKTLVTAEKLINVFEHYGVDRYLTSSGLVVLPSHRGQNIGARILEAREAICKAFGIEAVATVFTARGSQVLAAKCGYQQLAVLRYEDMRRHGVDLTGCTTPTAVLMGVKFKKEDRTR</sequence>
<dbReference type="PANTHER" id="PTHR20905:SF32">
    <property type="entry name" value="ARYLALKYLAMINE N-ACETYLTRANSFERASE-LIKE 7, ISOFORM A"/>
    <property type="match status" value="1"/>
</dbReference>
<feature type="domain" description="N-acetyltransferase" evidence="1">
    <location>
        <begin position="37"/>
        <end position="247"/>
    </location>
</feature>
<evidence type="ECO:0000313" key="2">
    <source>
        <dbReference type="EMBL" id="CAG4948452.1"/>
    </source>
</evidence>
<evidence type="ECO:0000259" key="1">
    <source>
        <dbReference type="PROSITE" id="PS51186"/>
    </source>
</evidence>
<gene>
    <name evidence="2" type="ORF">PAPOLLO_LOCUS3779</name>
</gene>
<name>A0A8S3W9D6_PARAO</name>